<dbReference type="InterPro" id="IPR045864">
    <property type="entry name" value="aa-tRNA-synth_II/BPL/LPL"/>
</dbReference>
<keyword evidence="16" id="KW-1185">Reference proteome</keyword>
<feature type="coiled-coil region" evidence="13">
    <location>
        <begin position="47"/>
        <end position="105"/>
    </location>
</feature>
<evidence type="ECO:0000256" key="8">
    <source>
        <dbReference type="ARBA" id="ARBA00022917"/>
    </source>
</evidence>
<protein>
    <recommendedName>
        <fullName evidence="12">Serine--tRNA ligase</fullName>
        <ecNumber evidence="12">6.1.1.11</ecNumber>
    </recommendedName>
    <alternativeName>
        <fullName evidence="12">Seryl-tRNA synthetase</fullName>
        <shortName evidence="12">SerRS</shortName>
    </alternativeName>
    <alternativeName>
        <fullName evidence="12">Seryl-tRNA(Ser/Sec) synthetase</fullName>
    </alternativeName>
</protein>
<dbReference type="InterPro" id="IPR042103">
    <property type="entry name" value="SerRS_1_N_sf"/>
</dbReference>
<sequence>MLDPRYVAEHLDEVRAALALRSPAAAASLGDDFASTVSARRSNIQELERWQAERNAANDAMARLDKKSPEFAQKRDELKALSTRIKEAEQVVSELEKRMTEQLSVVPNLPDPSVPVGAGEEGNVVVRTWGEKPTFSFAPKSHWDIGTALGLLDFERAAKLSGARFTVLMGAAARLERALISFMLDLHTREQGYLEVLPPFLVKDTALFGTGNLPKFAEDLFKTQKSDPERAYDLYLIPTAEVPVTNLHADEILDGASLPIAYTAYTPCFRSEAGSHGRDVRGLIRQHQFDKVELVRFSAPEDSARQHEMLTAHAEEVLKRLGLHYRVSALCTGDLGFGSQKTYDLEVWLPGQGVYREISSCSNFGDFQARRAQIRYRPEPKAKPRLVHTMNGSALAVGRTVIAILEQYQQADGTVVVPEPLRAFMGCEVLRGR</sequence>
<dbReference type="HAMAP" id="MF_00176">
    <property type="entry name" value="Ser_tRNA_synth_type1"/>
    <property type="match status" value="1"/>
</dbReference>
<dbReference type="EMBL" id="JAQNDK010000005">
    <property type="protein sequence ID" value="MDC0683789.1"/>
    <property type="molecule type" value="Genomic_DNA"/>
</dbReference>
<comment type="catalytic activity">
    <reaction evidence="10 12">
        <text>tRNA(Sec) + L-serine + ATP = L-seryl-tRNA(Sec) + AMP + diphosphate + H(+)</text>
        <dbReference type="Rhea" id="RHEA:42580"/>
        <dbReference type="Rhea" id="RHEA-COMP:9742"/>
        <dbReference type="Rhea" id="RHEA-COMP:10128"/>
        <dbReference type="ChEBI" id="CHEBI:15378"/>
        <dbReference type="ChEBI" id="CHEBI:30616"/>
        <dbReference type="ChEBI" id="CHEBI:33019"/>
        <dbReference type="ChEBI" id="CHEBI:33384"/>
        <dbReference type="ChEBI" id="CHEBI:78442"/>
        <dbReference type="ChEBI" id="CHEBI:78533"/>
        <dbReference type="ChEBI" id="CHEBI:456215"/>
        <dbReference type="EC" id="6.1.1.11"/>
    </reaction>
</comment>
<dbReference type="Gene3D" id="3.30.930.10">
    <property type="entry name" value="Bira Bifunctional Protein, Domain 2"/>
    <property type="match status" value="1"/>
</dbReference>
<accession>A0ABT5CDD6</accession>
<organism evidence="15 16">
    <name type="scientific">Sorangium atrum</name>
    <dbReference type="NCBI Taxonomy" id="2995308"/>
    <lineage>
        <taxon>Bacteria</taxon>
        <taxon>Pseudomonadati</taxon>
        <taxon>Myxococcota</taxon>
        <taxon>Polyangia</taxon>
        <taxon>Polyangiales</taxon>
        <taxon>Polyangiaceae</taxon>
        <taxon>Sorangium</taxon>
    </lineage>
</organism>
<evidence type="ECO:0000256" key="1">
    <source>
        <dbReference type="ARBA" id="ARBA00004496"/>
    </source>
</evidence>
<dbReference type="CDD" id="cd00770">
    <property type="entry name" value="SerRS_core"/>
    <property type="match status" value="1"/>
</dbReference>
<dbReference type="NCBIfam" id="TIGR00414">
    <property type="entry name" value="serS"/>
    <property type="match status" value="1"/>
</dbReference>
<keyword evidence="13" id="KW-0175">Coiled coil</keyword>
<dbReference type="Pfam" id="PF00587">
    <property type="entry name" value="tRNA-synt_2b"/>
    <property type="match status" value="1"/>
</dbReference>
<evidence type="ECO:0000256" key="10">
    <source>
        <dbReference type="ARBA" id="ARBA00047929"/>
    </source>
</evidence>
<dbReference type="PROSITE" id="PS50862">
    <property type="entry name" value="AA_TRNA_LIGASE_II"/>
    <property type="match status" value="1"/>
</dbReference>
<comment type="subcellular location">
    <subcellularLocation>
        <location evidence="1 12">Cytoplasm</location>
    </subcellularLocation>
</comment>
<name>A0ABT5CDD6_9BACT</name>
<dbReference type="Gene3D" id="1.10.287.40">
    <property type="entry name" value="Serine-tRNA synthetase, tRNA binding domain"/>
    <property type="match status" value="1"/>
</dbReference>
<evidence type="ECO:0000256" key="2">
    <source>
        <dbReference type="ARBA" id="ARBA00005045"/>
    </source>
</evidence>
<evidence type="ECO:0000256" key="13">
    <source>
        <dbReference type="SAM" id="Coils"/>
    </source>
</evidence>
<keyword evidence="6 12" id="KW-0547">Nucleotide-binding</keyword>
<evidence type="ECO:0000313" key="16">
    <source>
        <dbReference type="Proteomes" id="UP001217485"/>
    </source>
</evidence>
<evidence type="ECO:0000259" key="14">
    <source>
        <dbReference type="PROSITE" id="PS50862"/>
    </source>
</evidence>
<dbReference type="InterPro" id="IPR015866">
    <property type="entry name" value="Ser-tRNA-synth_1_N"/>
</dbReference>
<dbReference type="RefSeq" id="WP_272101944.1">
    <property type="nucleotide sequence ID" value="NZ_JAQNDK010000005.1"/>
</dbReference>
<dbReference type="SUPFAM" id="SSF46589">
    <property type="entry name" value="tRNA-binding arm"/>
    <property type="match status" value="1"/>
</dbReference>
<dbReference type="InterPro" id="IPR002314">
    <property type="entry name" value="aa-tRNA-synt_IIb"/>
</dbReference>
<evidence type="ECO:0000256" key="6">
    <source>
        <dbReference type="ARBA" id="ARBA00022741"/>
    </source>
</evidence>
<keyword evidence="9 12" id="KW-0030">Aminoacyl-tRNA synthetase</keyword>
<feature type="domain" description="Aminoacyl-transfer RNA synthetases class-II family profile" evidence="14">
    <location>
        <begin position="174"/>
        <end position="418"/>
    </location>
</feature>
<feature type="binding site" evidence="12">
    <location>
        <position position="293"/>
    </location>
    <ligand>
        <name>L-serine</name>
        <dbReference type="ChEBI" id="CHEBI:33384"/>
    </ligand>
</feature>
<dbReference type="SUPFAM" id="SSF55681">
    <property type="entry name" value="Class II aaRS and biotin synthetases"/>
    <property type="match status" value="1"/>
</dbReference>
<reference evidence="15 16" key="1">
    <citation type="submission" date="2023-01" db="EMBL/GenBank/DDBJ databases">
        <title>Minimal conservation of predation-associated metabolite biosynthetic gene clusters underscores biosynthetic potential of Myxococcota including descriptions for ten novel species: Archangium lansinium sp. nov., Myxococcus landrumus sp. nov., Nannocystis bai.</title>
        <authorList>
            <person name="Ahearne A."/>
            <person name="Stevens C."/>
            <person name="Dowd S."/>
        </authorList>
    </citation>
    <scope>NUCLEOTIDE SEQUENCE [LARGE SCALE GENOMIC DNA]</scope>
    <source>
        <strain evidence="15 16">WIWO2</strain>
    </source>
</reference>
<evidence type="ECO:0000256" key="3">
    <source>
        <dbReference type="ARBA" id="ARBA00010728"/>
    </source>
</evidence>
<dbReference type="InterPro" id="IPR002317">
    <property type="entry name" value="Ser-tRNA-ligase_type_1"/>
</dbReference>
<dbReference type="PIRSF" id="PIRSF001529">
    <property type="entry name" value="Ser-tRNA-synth_IIa"/>
    <property type="match status" value="1"/>
</dbReference>
<keyword evidence="5 12" id="KW-0436">Ligase</keyword>
<dbReference type="PANTHER" id="PTHR43697:SF1">
    <property type="entry name" value="SERINE--TRNA LIGASE"/>
    <property type="match status" value="1"/>
</dbReference>
<feature type="binding site" evidence="12">
    <location>
        <begin position="239"/>
        <end position="241"/>
    </location>
    <ligand>
        <name>L-serine</name>
        <dbReference type="ChEBI" id="CHEBI:33384"/>
    </ligand>
</feature>
<proteinExistence type="inferred from homology"/>
<dbReference type="InterPro" id="IPR010978">
    <property type="entry name" value="tRNA-bd_arm"/>
</dbReference>
<dbReference type="GO" id="GO:0004828">
    <property type="term" value="F:serine-tRNA ligase activity"/>
    <property type="evidence" value="ECO:0007669"/>
    <property type="project" value="UniProtKB-EC"/>
</dbReference>
<comment type="domain">
    <text evidence="12">Consists of two distinct domains, a catalytic core and a N-terminal extension that is involved in tRNA binding.</text>
</comment>
<evidence type="ECO:0000256" key="5">
    <source>
        <dbReference type="ARBA" id="ARBA00022598"/>
    </source>
</evidence>
<keyword evidence="7 12" id="KW-0067">ATP-binding</keyword>
<comment type="similarity">
    <text evidence="3 12">Belongs to the class-II aminoacyl-tRNA synthetase family. Type-1 seryl-tRNA synthetase subfamily.</text>
</comment>
<keyword evidence="8 12" id="KW-0648">Protein biosynthesis</keyword>
<dbReference type="InterPro" id="IPR006195">
    <property type="entry name" value="aa-tRNA-synth_II"/>
</dbReference>
<evidence type="ECO:0000256" key="7">
    <source>
        <dbReference type="ARBA" id="ARBA00022840"/>
    </source>
</evidence>
<evidence type="ECO:0000256" key="4">
    <source>
        <dbReference type="ARBA" id="ARBA00022490"/>
    </source>
</evidence>
<evidence type="ECO:0000256" key="9">
    <source>
        <dbReference type="ARBA" id="ARBA00023146"/>
    </source>
</evidence>
<feature type="binding site" evidence="12">
    <location>
        <begin position="270"/>
        <end position="272"/>
    </location>
    <ligand>
        <name>ATP</name>
        <dbReference type="ChEBI" id="CHEBI:30616"/>
    </ligand>
</feature>
<gene>
    <name evidence="12 15" type="primary">serS</name>
    <name evidence="15" type="ORF">POL72_39045</name>
</gene>
<comment type="subunit">
    <text evidence="12">Homodimer. The tRNA molecule binds across the dimer.</text>
</comment>
<dbReference type="PRINTS" id="PR00981">
    <property type="entry name" value="TRNASYNTHSER"/>
</dbReference>
<comment type="pathway">
    <text evidence="2 12">Aminoacyl-tRNA biosynthesis; selenocysteinyl-tRNA(Sec) biosynthesis; L-seryl-tRNA(Sec) from L-serine and tRNA(Sec): step 1/1.</text>
</comment>
<dbReference type="Proteomes" id="UP001217485">
    <property type="component" value="Unassembled WGS sequence"/>
</dbReference>
<dbReference type="InterPro" id="IPR033729">
    <property type="entry name" value="SerRS_core"/>
</dbReference>
<keyword evidence="4 12" id="KW-0963">Cytoplasm</keyword>
<dbReference type="PANTHER" id="PTHR43697">
    <property type="entry name" value="SERYL-TRNA SYNTHETASE"/>
    <property type="match status" value="1"/>
</dbReference>
<evidence type="ECO:0000256" key="11">
    <source>
        <dbReference type="ARBA" id="ARBA00048823"/>
    </source>
</evidence>
<comment type="function">
    <text evidence="12">Catalyzes the attachment of serine to tRNA(Ser). Is also able to aminoacylate tRNA(Sec) with serine, to form the misacylated tRNA L-seryl-tRNA(Sec), which will be further converted into selenocysteinyl-tRNA(Sec).</text>
</comment>
<comment type="caution">
    <text evidence="12">Lacks conserved residue(s) required for the propagation of feature annotation.</text>
</comment>
<feature type="binding site" evidence="12">
    <location>
        <position position="393"/>
    </location>
    <ligand>
        <name>L-serine</name>
        <dbReference type="ChEBI" id="CHEBI:33384"/>
    </ligand>
</feature>
<feature type="binding site" evidence="12">
    <location>
        <begin position="357"/>
        <end position="360"/>
    </location>
    <ligand>
        <name>ATP</name>
        <dbReference type="ChEBI" id="CHEBI:30616"/>
    </ligand>
</feature>
<comment type="caution">
    <text evidence="15">The sequence shown here is derived from an EMBL/GenBank/DDBJ whole genome shotgun (WGS) entry which is preliminary data.</text>
</comment>
<evidence type="ECO:0000313" key="15">
    <source>
        <dbReference type="EMBL" id="MDC0683789.1"/>
    </source>
</evidence>
<dbReference type="EC" id="6.1.1.11" evidence="12"/>
<dbReference type="Pfam" id="PF02403">
    <property type="entry name" value="Seryl_tRNA_N"/>
    <property type="match status" value="1"/>
</dbReference>
<comment type="catalytic activity">
    <reaction evidence="11 12">
        <text>tRNA(Ser) + L-serine + ATP = L-seryl-tRNA(Ser) + AMP + diphosphate + H(+)</text>
        <dbReference type="Rhea" id="RHEA:12292"/>
        <dbReference type="Rhea" id="RHEA-COMP:9669"/>
        <dbReference type="Rhea" id="RHEA-COMP:9703"/>
        <dbReference type="ChEBI" id="CHEBI:15378"/>
        <dbReference type="ChEBI" id="CHEBI:30616"/>
        <dbReference type="ChEBI" id="CHEBI:33019"/>
        <dbReference type="ChEBI" id="CHEBI:33384"/>
        <dbReference type="ChEBI" id="CHEBI:78442"/>
        <dbReference type="ChEBI" id="CHEBI:78533"/>
        <dbReference type="ChEBI" id="CHEBI:456215"/>
        <dbReference type="EC" id="6.1.1.11"/>
    </reaction>
</comment>
<evidence type="ECO:0000256" key="12">
    <source>
        <dbReference type="HAMAP-Rule" id="MF_00176"/>
    </source>
</evidence>